<dbReference type="Pfam" id="PF08241">
    <property type="entry name" value="Methyltransf_11"/>
    <property type="match status" value="1"/>
</dbReference>
<sequence>MNNIKSTDWDNSSSAYAKLAQQGPVLAPCERLLAAMNDASSFSSATTILDIGTGPGTAIDLLIKDYGTEMPPSARLIASDFSQAMVDATTSRKEMNIAAGKDIENCWSRLEMTVMDAQNLSQVSPGSISHAMGSFVYFMLPDPRKGLLEAHRVLTEGGVFACTSWTMTMEWFQFLVLAAKRVRPDSTFTVDNMMPEAWTNTTGVRTELEAAGFRNVHTEYITFDWHIDDPERHAEYMVRSSNMRKTILGGFSDFSDEELNKCAEEYVAIAKENNNVSKAIAVLGIGRK</sequence>
<dbReference type="CDD" id="cd02440">
    <property type="entry name" value="AdoMet_MTases"/>
    <property type="match status" value="1"/>
</dbReference>
<dbReference type="KEGG" id="pchm:VFPPC_06290"/>
<proteinExistence type="inferred from homology"/>
<dbReference type="GeneID" id="28849337"/>
<feature type="domain" description="Methyltransferase type 11" evidence="2">
    <location>
        <begin position="49"/>
        <end position="162"/>
    </location>
</feature>
<gene>
    <name evidence="3" type="ORF">VFPPC_06290</name>
</gene>
<dbReference type="PANTHER" id="PTHR43591:SF24">
    <property type="entry name" value="2-METHOXY-6-POLYPRENYL-1,4-BENZOQUINOL METHYLASE, MITOCHONDRIAL"/>
    <property type="match status" value="1"/>
</dbReference>
<protein>
    <submittedName>
        <fullName evidence="3">Methyltransferase family protein</fullName>
    </submittedName>
</protein>
<keyword evidence="3" id="KW-0489">Methyltransferase</keyword>
<accession>A0A179FJC2</accession>
<evidence type="ECO:0000313" key="3">
    <source>
        <dbReference type="EMBL" id="OAQ65123.1"/>
    </source>
</evidence>
<dbReference type="OrthoDB" id="2013972at2759"/>
<comment type="similarity">
    <text evidence="1">Belongs to the methyltransferase superfamily. LaeA methyltransferase family.</text>
</comment>
<evidence type="ECO:0000259" key="2">
    <source>
        <dbReference type="Pfam" id="PF08241"/>
    </source>
</evidence>
<dbReference type="GO" id="GO:0008757">
    <property type="term" value="F:S-adenosylmethionine-dependent methyltransferase activity"/>
    <property type="evidence" value="ECO:0007669"/>
    <property type="project" value="InterPro"/>
</dbReference>
<dbReference type="PANTHER" id="PTHR43591">
    <property type="entry name" value="METHYLTRANSFERASE"/>
    <property type="match status" value="1"/>
</dbReference>
<dbReference type="RefSeq" id="XP_018142437.1">
    <property type="nucleotide sequence ID" value="XM_018285343.1"/>
</dbReference>
<dbReference type="GO" id="GO:0032259">
    <property type="term" value="P:methylation"/>
    <property type="evidence" value="ECO:0007669"/>
    <property type="project" value="UniProtKB-KW"/>
</dbReference>
<evidence type="ECO:0000256" key="1">
    <source>
        <dbReference type="ARBA" id="ARBA00038158"/>
    </source>
</evidence>
<keyword evidence="4" id="KW-1185">Reference proteome</keyword>
<comment type="caution">
    <text evidence="3">The sequence shown here is derived from an EMBL/GenBank/DDBJ whole genome shotgun (WGS) entry which is preliminary data.</text>
</comment>
<name>A0A179FJC2_METCM</name>
<keyword evidence="3" id="KW-0808">Transferase</keyword>
<evidence type="ECO:0000313" key="4">
    <source>
        <dbReference type="Proteomes" id="UP000078397"/>
    </source>
</evidence>
<dbReference type="Gene3D" id="3.40.50.150">
    <property type="entry name" value="Vaccinia Virus protein VP39"/>
    <property type="match status" value="1"/>
</dbReference>
<reference evidence="3 4" key="1">
    <citation type="journal article" date="2016" name="PLoS Pathog.">
        <title>Biosynthesis of antibiotic leucinostatins in bio-control fungus Purpureocillium lilacinum and their inhibition on phytophthora revealed by genome mining.</title>
        <authorList>
            <person name="Wang G."/>
            <person name="Liu Z."/>
            <person name="Lin R."/>
            <person name="Li E."/>
            <person name="Mao Z."/>
            <person name="Ling J."/>
            <person name="Yang Y."/>
            <person name="Yin W.B."/>
            <person name="Xie B."/>
        </authorList>
    </citation>
    <scope>NUCLEOTIDE SEQUENCE [LARGE SCALE GENOMIC DNA]</scope>
    <source>
        <strain evidence="3">170</strain>
    </source>
</reference>
<dbReference type="AlphaFoldDB" id="A0A179FJC2"/>
<dbReference type="SUPFAM" id="SSF53335">
    <property type="entry name" value="S-adenosyl-L-methionine-dependent methyltransferases"/>
    <property type="match status" value="1"/>
</dbReference>
<dbReference type="STRING" id="1380566.A0A179FJC2"/>
<organism evidence="3 4">
    <name type="scientific">Pochonia chlamydosporia 170</name>
    <dbReference type="NCBI Taxonomy" id="1380566"/>
    <lineage>
        <taxon>Eukaryota</taxon>
        <taxon>Fungi</taxon>
        <taxon>Dikarya</taxon>
        <taxon>Ascomycota</taxon>
        <taxon>Pezizomycotina</taxon>
        <taxon>Sordariomycetes</taxon>
        <taxon>Hypocreomycetidae</taxon>
        <taxon>Hypocreales</taxon>
        <taxon>Clavicipitaceae</taxon>
        <taxon>Pochonia</taxon>
    </lineage>
</organism>
<dbReference type="InterPro" id="IPR013216">
    <property type="entry name" value="Methyltransf_11"/>
</dbReference>
<dbReference type="InterPro" id="IPR029063">
    <property type="entry name" value="SAM-dependent_MTases_sf"/>
</dbReference>
<dbReference type="EMBL" id="LSBJ02000005">
    <property type="protein sequence ID" value="OAQ65123.1"/>
    <property type="molecule type" value="Genomic_DNA"/>
</dbReference>
<dbReference type="Proteomes" id="UP000078397">
    <property type="component" value="Unassembled WGS sequence"/>
</dbReference>